<keyword evidence="1" id="KW-0812">Transmembrane</keyword>
<reference evidence="3" key="2">
    <citation type="journal article" date="2017" name="Genome Announc.">
        <title>Correction for Mirajkar et al., Complete Genome Sequence of Brachyspira hyodysenteriae Type Strain B78 (ATCC 27164).</title>
        <authorList>
            <person name="Mirajkar N.S."/>
            <person name="Johnson T.J."/>
            <person name="Gebhart C.J."/>
        </authorList>
    </citation>
    <scope>NUCLEOTIDE SEQUENCE [LARGE SCALE GENOMIC DNA]</scope>
    <source>
        <strain evidence="3">B78</strain>
    </source>
</reference>
<dbReference type="RefSeq" id="WP_020064940.1">
    <property type="nucleotide sequence ID" value="NZ_CP015910.2"/>
</dbReference>
<dbReference type="AlphaFoldDB" id="A0A3B6VT32"/>
<keyword evidence="3" id="KW-1185">Reference proteome</keyword>
<dbReference type="KEGG" id="bhd:BHYOB78_09485"/>
<protein>
    <submittedName>
        <fullName evidence="2">Uncharacterized protein</fullName>
    </submittedName>
</protein>
<dbReference type="EMBL" id="CP015910">
    <property type="protein sequence ID" value="ANN64088.1"/>
    <property type="molecule type" value="Genomic_DNA"/>
</dbReference>
<gene>
    <name evidence="2" type="ORF">BHYOB78_09485</name>
</gene>
<evidence type="ECO:0000256" key="1">
    <source>
        <dbReference type="SAM" id="Phobius"/>
    </source>
</evidence>
<dbReference type="OrthoDB" id="9877198at2"/>
<keyword evidence="1" id="KW-1133">Transmembrane helix</keyword>
<name>A0A3B6VT32_BRAHO</name>
<proteinExistence type="predicted"/>
<sequence length="273" mass="32001">MENKDFILIENLLNSRIEQISKIRLVPDIINNMHKTQIQYLEAYKNLPIANFDNVFNKINFEKILIPRFSDEIQSTISKLVDVLTFRDINILGLSNEFQRTISMLTNVFTFRNINIPMLQYKEIISNSINEALLKLEENKDINLENIDKNEIEELKNDLEEIHKENVISLNWQQKIFDVYKKWAKKNPIIALILSVVVPAIISFYIGLLLPVRKDASSNSQIINKTIINNITIINDVKYYYEVETKDNEGNIINGYVSKRKYNQLKSNKTFQK</sequence>
<organism evidence="2 3">
    <name type="scientific">Brachyspira hyodysenteriae ATCC 27164</name>
    <dbReference type="NCBI Taxonomy" id="1266923"/>
    <lineage>
        <taxon>Bacteria</taxon>
        <taxon>Pseudomonadati</taxon>
        <taxon>Spirochaetota</taxon>
        <taxon>Spirochaetia</taxon>
        <taxon>Brachyspirales</taxon>
        <taxon>Brachyspiraceae</taxon>
        <taxon>Brachyspira</taxon>
    </lineage>
</organism>
<accession>A0A3B6VT32</accession>
<feature type="transmembrane region" description="Helical" evidence="1">
    <location>
        <begin position="189"/>
        <end position="210"/>
    </location>
</feature>
<dbReference type="Proteomes" id="UP000092328">
    <property type="component" value="Chromosome"/>
</dbReference>
<reference evidence="3" key="1">
    <citation type="journal article" date="2016" name="Genome Announc.">
        <title>Complete Genome Sequence of Brachyspira hyodysenteriae Type Strain B78 (ATCC 27164).</title>
        <authorList>
            <person name="Mirajkar N.S."/>
            <person name="Johnson T.J."/>
            <person name="Gebhart C.J."/>
        </authorList>
    </citation>
    <scope>NUCLEOTIDE SEQUENCE [LARGE SCALE GENOMIC DNA]</scope>
    <source>
        <strain evidence="3">B78</strain>
    </source>
</reference>
<keyword evidence="1" id="KW-0472">Membrane</keyword>
<evidence type="ECO:0000313" key="2">
    <source>
        <dbReference type="EMBL" id="ANN64088.1"/>
    </source>
</evidence>
<evidence type="ECO:0000313" key="3">
    <source>
        <dbReference type="Proteomes" id="UP000092328"/>
    </source>
</evidence>